<dbReference type="PANTHER" id="PTHR46007:SF12">
    <property type="entry name" value="C2H2-TYPE DOMAIN-CONTAINING PROTEIN-RELATED"/>
    <property type="match status" value="1"/>
</dbReference>
<protein>
    <submittedName>
        <fullName evidence="3">Uncharacterized protein</fullName>
    </submittedName>
</protein>
<dbReference type="AlphaFoldDB" id="U6MSC5"/>
<reference evidence="3" key="2">
    <citation type="submission" date="2013-10" db="EMBL/GenBank/DDBJ databases">
        <authorList>
            <person name="Aslett M."/>
        </authorList>
    </citation>
    <scope>NUCLEOTIDE SEQUENCE [LARGE SCALE GENOMIC DNA]</scope>
    <source>
        <strain evidence="3">Houghton</strain>
    </source>
</reference>
<proteinExistence type="predicted"/>
<dbReference type="GO" id="GO:0003713">
    <property type="term" value="F:transcription coactivator activity"/>
    <property type="evidence" value="ECO:0007669"/>
    <property type="project" value="TreeGrafter"/>
</dbReference>
<feature type="transmembrane region" description="Helical" evidence="2">
    <location>
        <begin position="59"/>
        <end position="77"/>
    </location>
</feature>
<dbReference type="GeneID" id="25473208"/>
<dbReference type="InterPro" id="IPR051647">
    <property type="entry name" value="Mediator_comp_sub12"/>
</dbReference>
<dbReference type="GO" id="GO:0016592">
    <property type="term" value="C:mediator complex"/>
    <property type="evidence" value="ECO:0007669"/>
    <property type="project" value="TreeGrafter"/>
</dbReference>
<dbReference type="Proteomes" id="UP000030754">
    <property type="component" value="Unassembled WGS sequence"/>
</dbReference>
<evidence type="ECO:0000256" key="1">
    <source>
        <dbReference type="SAM" id="MobiDB-lite"/>
    </source>
</evidence>
<dbReference type="GO" id="GO:0045944">
    <property type="term" value="P:positive regulation of transcription by RNA polymerase II"/>
    <property type="evidence" value="ECO:0007669"/>
    <property type="project" value="TreeGrafter"/>
</dbReference>
<name>U6MSC5_9EIME</name>
<keyword evidence="2" id="KW-0812">Transmembrane</keyword>
<evidence type="ECO:0000313" key="4">
    <source>
        <dbReference type="Proteomes" id="UP000030754"/>
    </source>
</evidence>
<keyword evidence="4" id="KW-1185">Reference proteome</keyword>
<reference evidence="3" key="1">
    <citation type="submission" date="2013-10" db="EMBL/GenBank/DDBJ databases">
        <title>Genomic analysis of the causative agents of coccidiosis in chickens.</title>
        <authorList>
            <person name="Reid A.J."/>
            <person name="Blake D."/>
            <person name="Billington K."/>
            <person name="Browne H."/>
            <person name="Dunn M."/>
            <person name="Hung S."/>
            <person name="Kawahara F."/>
            <person name="Miranda-Saavedra D."/>
            <person name="Mourier T."/>
            <person name="Nagra H."/>
            <person name="Otto T.D."/>
            <person name="Rawlings N."/>
            <person name="Sanchez A."/>
            <person name="Sanders M."/>
            <person name="Subramaniam C."/>
            <person name="Tay Y."/>
            <person name="Dear P."/>
            <person name="Doerig C."/>
            <person name="Gruber A."/>
            <person name="Parkinson J."/>
            <person name="Shirley M."/>
            <person name="Wan K.L."/>
            <person name="Berriman M."/>
            <person name="Tomley F."/>
            <person name="Pain A."/>
        </authorList>
    </citation>
    <scope>NUCLEOTIDE SEQUENCE [LARGE SCALE GENOMIC DNA]</scope>
    <source>
        <strain evidence="3">Houghton</strain>
    </source>
</reference>
<dbReference type="PANTHER" id="PTHR46007">
    <property type="entry name" value="MEDIATOR OF RNA POLYMERASE II TRANSCRIPTION SUBUNIT 12"/>
    <property type="match status" value="1"/>
</dbReference>
<keyword evidence="2" id="KW-0472">Membrane</keyword>
<keyword evidence="2" id="KW-1133">Transmembrane helix</keyword>
<organism evidence="3 4">
    <name type="scientific">Eimeria necatrix</name>
    <dbReference type="NCBI Taxonomy" id="51315"/>
    <lineage>
        <taxon>Eukaryota</taxon>
        <taxon>Sar</taxon>
        <taxon>Alveolata</taxon>
        <taxon>Apicomplexa</taxon>
        <taxon>Conoidasida</taxon>
        <taxon>Coccidia</taxon>
        <taxon>Eucoccidiorida</taxon>
        <taxon>Eimeriorina</taxon>
        <taxon>Eimeriidae</taxon>
        <taxon>Eimeria</taxon>
    </lineage>
</organism>
<accession>U6MSC5</accession>
<feature type="compositionally biased region" description="Low complexity" evidence="1">
    <location>
        <begin position="279"/>
        <end position="289"/>
    </location>
</feature>
<dbReference type="RefSeq" id="XP_013435559.1">
    <property type="nucleotide sequence ID" value="XM_013580105.1"/>
</dbReference>
<dbReference type="EMBL" id="HG724034">
    <property type="protein sequence ID" value="CDJ67092.1"/>
    <property type="molecule type" value="Genomic_DNA"/>
</dbReference>
<evidence type="ECO:0000313" key="3">
    <source>
        <dbReference type="EMBL" id="CDJ67092.1"/>
    </source>
</evidence>
<evidence type="ECO:0000256" key="2">
    <source>
        <dbReference type="SAM" id="Phobius"/>
    </source>
</evidence>
<sequence length="515" mass="55816">MRLGKLLLLSNLLLLLLLLLTLLQLLPLLLLRCQCCSIDTGRPFPYKRVHRIEQQCLHMLLLLLLLPGLLLHAGFAVTQKDSEVPWGPEASIETVVRETLLSGRISTGLLWLQQQLQQQQHRVSAMDLLQQVANRMAYRLFCCQQAELFFVGLQMLRQIGADIPGFCLRAALLTTRTPVRCRLLRHLYHQKQLQPAHMKLIRIMQVLELLFTNPSYDAELARRYSSIAAAAADAAAADTAAAARAGTGAAATEDDASCVALPTEGASRDTARDMLSLGSSSSNSSNSSSQFPTAGADAPEDCWPAGGSAAIIAGALCEGYVSLRVRRQILQQQQQQQPQQQTQQHTTLGDRSFFTGCSKAEAAEAPPVFTPERYPKEALRVQTPWCCCFAAAAAAAHDLAECCFSGFAAAAAAAAAAQSCSRDCSVGDEGLHPQQQLLQQQLLLSQGPGGSSATLHGGRKWKAATEVEADVLQLHQAATAAAADSHQQQQQQQQHSFLLRANLRQGAAQTQQQTR</sequence>
<dbReference type="OrthoDB" id="340983at2759"/>
<feature type="region of interest" description="Disordered" evidence="1">
    <location>
        <begin position="274"/>
        <end position="296"/>
    </location>
</feature>
<gene>
    <name evidence="3" type="ORF">ENH_00030430</name>
</gene>
<dbReference type="VEuPathDB" id="ToxoDB:ENH_00030430"/>